<keyword evidence="2" id="KW-0812">Transmembrane</keyword>
<feature type="region of interest" description="Disordered" evidence="1">
    <location>
        <begin position="1"/>
        <end position="181"/>
    </location>
</feature>
<dbReference type="Gene3D" id="2.60.120.260">
    <property type="entry name" value="Galactose-binding domain-like"/>
    <property type="match status" value="1"/>
</dbReference>
<protein>
    <submittedName>
        <fullName evidence="3">Uncharacterized protein</fullName>
    </submittedName>
</protein>
<feature type="compositionally biased region" description="Basic and acidic residues" evidence="1">
    <location>
        <begin position="15"/>
        <end position="24"/>
    </location>
</feature>
<evidence type="ECO:0000256" key="1">
    <source>
        <dbReference type="SAM" id="MobiDB-lite"/>
    </source>
</evidence>
<accession>A0A4S8KVR2</accession>
<evidence type="ECO:0000256" key="2">
    <source>
        <dbReference type="SAM" id="Phobius"/>
    </source>
</evidence>
<feature type="compositionally biased region" description="Gly residues" evidence="1">
    <location>
        <begin position="113"/>
        <end position="162"/>
    </location>
</feature>
<dbReference type="EMBL" id="ML180008">
    <property type="protein sequence ID" value="THU79588.1"/>
    <property type="molecule type" value="Genomic_DNA"/>
</dbReference>
<feature type="compositionally biased region" description="Basic and acidic residues" evidence="1">
    <location>
        <begin position="48"/>
        <end position="63"/>
    </location>
</feature>
<proteinExistence type="predicted"/>
<keyword evidence="4" id="KW-1185">Reference proteome</keyword>
<feature type="compositionally biased region" description="Polar residues" evidence="1">
    <location>
        <begin position="453"/>
        <end position="468"/>
    </location>
</feature>
<keyword evidence="2" id="KW-1133">Transmembrane helix</keyword>
<dbReference type="OrthoDB" id="3006363at2759"/>
<reference evidence="3 4" key="1">
    <citation type="journal article" date="2019" name="Nat. Ecol. Evol.">
        <title>Megaphylogeny resolves global patterns of mushroom evolution.</title>
        <authorList>
            <person name="Varga T."/>
            <person name="Krizsan K."/>
            <person name="Foldi C."/>
            <person name="Dima B."/>
            <person name="Sanchez-Garcia M."/>
            <person name="Sanchez-Ramirez S."/>
            <person name="Szollosi G.J."/>
            <person name="Szarkandi J.G."/>
            <person name="Papp V."/>
            <person name="Albert L."/>
            <person name="Andreopoulos W."/>
            <person name="Angelini C."/>
            <person name="Antonin V."/>
            <person name="Barry K.W."/>
            <person name="Bougher N.L."/>
            <person name="Buchanan P."/>
            <person name="Buyck B."/>
            <person name="Bense V."/>
            <person name="Catcheside P."/>
            <person name="Chovatia M."/>
            <person name="Cooper J."/>
            <person name="Damon W."/>
            <person name="Desjardin D."/>
            <person name="Finy P."/>
            <person name="Geml J."/>
            <person name="Haridas S."/>
            <person name="Hughes K."/>
            <person name="Justo A."/>
            <person name="Karasinski D."/>
            <person name="Kautmanova I."/>
            <person name="Kiss B."/>
            <person name="Kocsube S."/>
            <person name="Kotiranta H."/>
            <person name="LaButti K.M."/>
            <person name="Lechner B.E."/>
            <person name="Liimatainen K."/>
            <person name="Lipzen A."/>
            <person name="Lukacs Z."/>
            <person name="Mihaltcheva S."/>
            <person name="Morgado L.N."/>
            <person name="Niskanen T."/>
            <person name="Noordeloos M.E."/>
            <person name="Ohm R.A."/>
            <person name="Ortiz-Santana B."/>
            <person name="Ovrebo C."/>
            <person name="Racz N."/>
            <person name="Riley R."/>
            <person name="Savchenko A."/>
            <person name="Shiryaev A."/>
            <person name="Soop K."/>
            <person name="Spirin V."/>
            <person name="Szebenyi C."/>
            <person name="Tomsovsky M."/>
            <person name="Tulloss R.E."/>
            <person name="Uehling J."/>
            <person name="Grigoriev I.V."/>
            <person name="Vagvolgyi C."/>
            <person name="Papp T."/>
            <person name="Martin F.M."/>
            <person name="Miettinen O."/>
            <person name="Hibbett D.S."/>
            <person name="Nagy L.G."/>
        </authorList>
    </citation>
    <scope>NUCLEOTIDE SEQUENCE [LARGE SCALE GENOMIC DNA]</scope>
    <source>
        <strain evidence="3 4">CBS 962.96</strain>
    </source>
</reference>
<feature type="compositionally biased region" description="Gly residues" evidence="1">
    <location>
        <begin position="69"/>
        <end position="87"/>
    </location>
</feature>
<feature type="transmembrane region" description="Helical" evidence="2">
    <location>
        <begin position="364"/>
        <end position="383"/>
    </location>
</feature>
<feature type="compositionally biased region" description="Low complexity" evidence="1">
    <location>
        <begin position="25"/>
        <end position="43"/>
    </location>
</feature>
<sequence length="525" mass="54432">MSRRSSTFRASYKRFSRDNSDHGNRGNSFPNFGSSSSSRDPNSQFEQHPSDSDSRNVENDDSKPSSSNGSGGGNSNNGQSGGGGGNNGSNNSGSGSSSGNGGNNSNDDSSGNSGNGSNGVNGSSGGNNGSGNVGGSGGPSGGSGGPSGGSGGPSGGSGGTSGPSGDPNDKTNPFGSGDPPSFGDPGFCPFCINDNDPRVLYEGPWVLTSNGTGPFLITTHETTTSGSKASLTFKGSGIVVFGTVPKSNDTVLPPTVNYTVDAAPPFTTAQPFASDHIQNQPLFAIGQLNDSDHQITIDVLNASAPYLLNHFFVFPHNFSQTSVDGPSSLKPSAQPTVVGVSTQSPLSLQSAADMVRMSTLKATAGVLGSLVVILFFTSLLLFYRLRRLRKSQQTAMSKYVPYAPSYNSTSKTEDGSWSRSMSPVLSDVPRPETIFTTSESIMRYYPSTLGGRSSYSRPSVGLTNTTSSHSRRSQVTRGTPLLVPLPTSRPPSFVQSDREETKKRSEPDPDPDPGEAEKPYDKSSS</sequence>
<feature type="compositionally biased region" description="Basic and acidic residues" evidence="1">
    <location>
        <begin position="515"/>
        <end position="525"/>
    </location>
</feature>
<organism evidence="3 4">
    <name type="scientific">Dendrothele bispora (strain CBS 962.96)</name>
    <dbReference type="NCBI Taxonomy" id="1314807"/>
    <lineage>
        <taxon>Eukaryota</taxon>
        <taxon>Fungi</taxon>
        <taxon>Dikarya</taxon>
        <taxon>Basidiomycota</taxon>
        <taxon>Agaricomycotina</taxon>
        <taxon>Agaricomycetes</taxon>
        <taxon>Agaricomycetidae</taxon>
        <taxon>Agaricales</taxon>
        <taxon>Agaricales incertae sedis</taxon>
        <taxon>Dendrothele</taxon>
    </lineage>
</organism>
<gene>
    <name evidence="3" type="ORF">K435DRAFT_523372</name>
</gene>
<keyword evidence="2" id="KW-0472">Membrane</keyword>
<feature type="compositionally biased region" description="Low complexity" evidence="1">
    <location>
        <begin position="103"/>
        <end position="112"/>
    </location>
</feature>
<evidence type="ECO:0000313" key="4">
    <source>
        <dbReference type="Proteomes" id="UP000297245"/>
    </source>
</evidence>
<evidence type="ECO:0000313" key="3">
    <source>
        <dbReference type="EMBL" id="THU79588.1"/>
    </source>
</evidence>
<dbReference type="AlphaFoldDB" id="A0A4S8KVR2"/>
<dbReference type="Proteomes" id="UP000297245">
    <property type="component" value="Unassembled WGS sequence"/>
</dbReference>
<name>A0A4S8KVR2_DENBC</name>
<feature type="region of interest" description="Disordered" evidence="1">
    <location>
        <begin position="453"/>
        <end position="525"/>
    </location>
</feature>
<feature type="compositionally biased region" description="Basic and acidic residues" evidence="1">
    <location>
        <begin position="496"/>
        <end position="507"/>
    </location>
</feature>